<reference evidence="1" key="1">
    <citation type="journal article" date="2020" name="Stud. Mycol.">
        <title>101 Dothideomycetes genomes: a test case for predicting lifestyles and emergence of pathogens.</title>
        <authorList>
            <person name="Haridas S."/>
            <person name="Albert R."/>
            <person name="Binder M."/>
            <person name="Bloem J."/>
            <person name="Labutti K."/>
            <person name="Salamov A."/>
            <person name="Andreopoulos B."/>
            <person name="Baker S."/>
            <person name="Barry K."/>
            <person name="Bills G."/>
            <person name="Bluhm B."/>
            <person name="Cannon C."/>
            <person name="Castanera R."/>
            <person name="Culley D."/>
            <person name="Daum C."/>
            <person name="Ezra D."/>
            <person name="Gonzalez J."/>
            <person name="Henrissat B."/>
            <person name="Kuo A."/>
            <person name="Liang C."/>
            <person name="Lipzen A."/>
            <person name="Lutzoni F."/>
            <person name="Magnuson J."/>
            <person name="Mondo S."/>
            <person name="Nolan M."/>
            <person name="Ohm R."/>
            <person name="Pangilinan J."/>
            <person name="Park H.-J."/>
            <person name="Ramirez L."/>
            <person name="Alfaro M."/>
            <person name="Sun H."/>
            <person name="Tritt A."/>
            <person name="Yoshinaga Y."/>
            <person name="Zwiers L.-H."/>
            <person name="Turgeon B."/>
            <person name="Goodwin S."/>
            <person name="Spatafora J."/>
            <person name="Crous P."/>
            <person name="Grigoriev I."/>
        </authorList>
    </citation>
    <scope>NUCLEOTIDE SEQUENCE</scope>
    <source>
        <strain evidence="1">CBS 480.64</strain>
    </source>
</reference>
<dbReference type="Proteomes" id="UP000799421">
    <property type="component" value="Unassembled WGS sequence"/>
</dbReference>
<accession>A0A6A7BZM4</accession>
<keyword evidence="2" id="KW-1185">Reference proteome</keyword>
<evidence type="ECO:0000313" key="2">
    <source>
        <dbReference type="Proteomes" id="UP000799421"/>
    </source>
</evidence>
<proteinExistence type="predicted"/>
<dbReference type="Gene3D" id="3.80.10.10">
    <property type="entry name" value="Ribonuclease Inhibitor"/>
    <property type="match status" value="1"/>
</dbReference>
<organism evidence="1 2">
    <name type="scientific">Piedraia hortae CBS 480.64</name>
    <dbReference type="NCBI Taxonomy" id="1314780"/>
    <lineage>
        <taxon>Eukaryota</taxon>
        <taxon>Fungi</taxon>
        <taxon>Dikarya</taxon>
        <taxon>Ascomycota</taxon>
        <taxon>Pezizomycotina</taxon>
        <taxon>Dothideomycetes</taxon>
        <taxon>Dothideomycetidae</taxon>
        <taxon>Capnodiales</taxon>
        <taxon>Piedraiaceae</taxon>
        <taxon>Piedraia</taxon>
    </lineage>
</organism>
<sequence length="518" mass="58901">MNVSRRLDSIERRLEALEGLEDRITERLLKALKLPLENGTEAASTRPRVPAEIQRAIIESVADENGTLFKLMFVCKDWATAATDVLWRKPILRHFKALPQSRKQHYANKFKTLSIFSDEAHDWLRETGGLSFPRLKELKVRNSALDEITSNSDDDEMFFLTPPYSKMQMARHFEPCIHRFAQSSLTIFEYCGGPPSVETMALISANCRGLKVFVMEDTPKALTVDKSLAIFGPLGNLKELDIDAGTNSHVYGDKFFSLLSQRSSLQILRINFLMDSTTLQRLAFRSGTSFPNMKELLLRTHSLDVRYIPQIMKNLTELELYLVDTPRGVFETLRDMTKLRKLWITFCTESSIWPVNLTGLKNLKDLESLQFNDNTRDGIVTGKALVDKHLIELAAALPKLHGITLQIQHARFSHQSLEELGQSCRKLEWIDLGGTFDLHSFRSRTVPAFPRLDSLTLRDTANKMASSGVFQKALEIDAILKKHAPKLQYISLIGGNRILNDAIETIVHKRKGTRIVYN</sequence>
<evidence type="ECO:0008006" key="3">
    <source>
        <dbReference type="Google" id="ProtNLM"/>
    </source>
</evidence>
<dbReference type="EMBL" id="MU005979">
    <property type="protein sequence ID" value="KAF2860711.1"/>
    <property type="molecule type" value="Genomic_DNA"/>
</dbReference>
<dbReference type="AlphaFoldDB" id="A0A6A7BZM4"/>
<evidence type="ECO:0000313" key="1">
    <source>
        <dbReference type="EMBL" id="KAF2860711.1"/>
    </source>
</evidence>
<dbReference type="OrthoDB" id="2305901at2759"/>
<dbReference type="SUPFAM" id="SSF52047">
    <property type="entry name" value="RNI-like"/>
    <property type="match status" value="1"/>
</dbReference>
<gene>
    <name evidence="1" type="ORF">K470DRAFT_270549</name>
</gene>
<protein>
    <recommendedName>
        <fullName evidence="3">F-box domain-containing protein</fullName>
    </recommendedName>
</protein>
<dbReference type="InterPro" id="IPR032675">
    <property type="entry name" value="LRR_dom_sf"/>
</dbReference>
<name>A0A6A7BZM4_9PEZI</name>